<evidence type="ECO:0000256" key="1">
    <source>
        <dbReference type="SAM" id="Phobius"/>
    </source>
</evidence>
<organism evidence="3 4">
    <name type="scientific">Acyrthosiphon pisum</name>
    <name type="common">Pea aphid</name>
    <dbReference type="NCBI Taxonomy" id="7029"/>
    <lineage>
        <taxon>Eukaryota</taxon>
        <taxon>Metazoa</taxon>
        <taxon>Ecdysozoa</taxon>
        <taxon>Arthropoda</taxon>
        <taxon>Hexapoda</taxon>
        <taxon>Insecta</taxon>
        <taxon>Pterygota</taxon>
        <taxon>Neoptera</taxon>
        <taxon>Paraneoptera</taxon>
        <taxon>Hemiptera</taxon>
        <taxon>Sternorrhyncha</taxon>
        <taxon>Aphidomorpha</taxon>
        <taxon>Aphidoidea</taxon>
        <taxon>Aphididae</taxon>
        <taxon>Macrosiphini</taxon>
        <taxon>Acyrthosiphon</taxon>
    </lineage>
</organism>
<keyword evidence="4" id="KW-1185">Reference proteome</keyword>
<feature type="signal peptide" evidence="2">
    <location>
        <begin position="1"/>
        <end position="25"/>
    </location>
</feature>
<dbReference type="RefSeq" id="XP_003240320.1">
    <property type="nucleotide sequence ID" value="XM_003240272.4"/>
</dbReference>
<reference evidence="3" key="2">
    <citation type="submission" date="2022-06" db="UniProtKB">
        <authorList>
            <consortium name="EnsemblMetazoa"/>
        </authorList>
    </citation>
    <scope>IDENTIFICATION</scope>
</reference>
<accession>A0A8R1W6I0</accession>
<keyword evidence="1" id="KW-1133">Transmembrane helix</keyword>
<dbReference type="Proteomes" id="UP000007819">
    <property type="component" value="Chromosome A2"/>
</dbReference>
<dbReference type="OrthoDB" id="6618790at2759"/>
<reference evidence="4" key="1">
    <citation type="submission" date="2010-06" db="EMBL/GenBank/DDBJ databases">
        <authorList>
            <person name="Jiang H."/>
            <person name="Abraham K."/>
            <person name="Ali S."/>
            <person name="Alsbrooks S.L."/>
            <person name="Anim B.N."/>
            <person name="Anosike U.S."/>
            <person name="Attaway T."/>
            <person name="Bandaranaike D.P."/>
            <person name="Battles P.K."/>
            <person name="Bell S.N."/>
            <person name="Bell A.V."/>
            <person name="Beltran B."/>
            <person name="Bickham C."/>
            <person name="Bustamante Y."/>
            <person name="Caleb T."/>
            <person name="Canada A."/>
            <person name="Cardenas V."/>
            <person name="Carter K."/>
            <person name="Chacko J."/>
            <person name="Chandrabose M.N."/>
            <person name="Chavez D."/>
            <person name="Chavez A."/>
            <person name="Chen L."/>
            <person name="Chu H.-S."/>
            <person name="Claassen K.J."/>
            <person name="Cockrell R."/>
            <person name="Collins M."/>
            <person name="Cooper J.A."/>
            <person name="Cree A."/>
            <person name="Curry S.M."/>
            <person name="Da Y."/>
            <person name="Dao M.D."/>
            <person name="Das B."/>
            <person name="Davila M.-L."/>
            <person name="Davy-Carroll L."/>
            <person name="Denson S."/>
            <person name="Dinh H."/>
            <person name="Ebong V.E."/>
            <person name="Edwards J.R."/>
            <person name="Egan A."/>
            <person name="El-Daye J."/>
            <person name="Escobedo L."/>
            <person name="Fernandez S."/>
            <person name="Fernando P.R."/>
            <person name="Flagg N."/>
            <person name="Forbes L.D."/>
            <person name="Fowler R.G."/>
            <person name="Fu Q."/>
            <person name="Gabisi R.A."/>
            <person name="Ganer J."/>
            <person name="Garbino Pronczuk A."/>
            <person name="Garcia R.M."/>
            <person name="Garner T."/>
            <person name="Garrett T.E."/>
            <person name="Gonzalez D.A."/>
            <person name="Hamid H."/>
            <person name="Hawkins E.S."/>
            <person name="Hirani K."/>
            <person name="Hogues M.E."/>
            <person name="Hollins B."/>
            <person name="Hsiao C.-H."/>
            <person name="Jabil R."/>
            <person name="James M.L."/>
            <person name="Jhangiani S.N."/>
            <person name="Johnson B."/>
            <person name="Johnson Q."/>
            <person name="Joshi V."/>
            <person name="Kalu J.B."/>
            <person name="Kam C."/>
            <person name="Kashfia A."/>
            <person name="Keebler J."/>
            <person name="Kisamo H."/>
            <person name="Kovar C.L."/>
            <person name="Lago L.A."/>
            <person name="Lai C.-Y."/>
            <person name="Laidlaw J."/>
            <person name="Lara F."/>
            <person name="Le T.-K."/>
            <person name="Lee S.L."/>
            <person name="Legall F.H."/>
            <person name="Lemon S.J."/>
            <person name="Lewis L.R."/>
            <person name="Li B."/>
            <person name="Liu Y."/>
            <person name="Liu Y.-S."/>
            <person name="Lopez J."/>
            <person name="Lozado R.J."/>
            <person name="Lu J."/>
            <person name="Madu R.C."/>
            <person name="Maheshwari M."/>
            <person name="Maheshwari R."/>
            <person name="Malloy K."/>
            <person name="Martinez E."/>
            <person name="Mathew T."/>
            <person name="Mercado I.C."/>
            <person name="Mercado C."/>
            <person name="Meyer B."/>
            <person name="Montgomery K."/>
            <person name="Morgan M.B."/>
            <person name="Munidasa M."/>
            <person name="Nazareth L.V."/>
            <person name="Nelson J."/>
            <person name="Ng B.M."/>
            <person name="Nguyen N.B."/>
            <person name="Nguyen P.Q."/>
            <person name="Nguyen T."/>
            <person name="Obregon M."/>
            <person name="Okwuonu G.O."/>
            <person name="Onwere C.G."/>
            <person name="Orozco G."/>
            <person name="Parra A."/>
            <person name="Patel S."/>
            <person name="Patil S."/>
            <person name="Perez A."/>
            <person name="Perez Y."/>
            <person name="Pham C."/>
            <person name="Primus E.L."/>
            <person name="Pu L.-L."/>
            <person name="Puazo M."/>
            <person name="Qin X."/>
            <person name="Quiroz J.B."/>
            <person name="Reese J."/>
            <person name="Richards S."/>
            <person name="Rives C.M."/>
            <person name="Robberts R."/>
            <person name="Ruiz S.J."/>
            <person name="Ruiz M.J."/>
            <person name="Santibanez J."/>
            <person name="Schneider B.W."/>
            <person name="Sisson I."/>
            <person name="Smith M."/>
            <person name="Sodergren E."/>
            <person name="Song X.-Z."/>
            <person name="Song B.B."/>
            <person name="Summersgill H."/>
            <person name="Thelus R."/>
            <person name="Thornton R.D."/>
            <person name="Trejos Z.Y."/>
            <person name="Usmani K."/>
            <person name="Vattathil S."/>
            <person name="Villasana D."/>
            <person name="Walker D.L."/>
            <person name="Wang S."/>
            <person name="Wang K."/>
            <person name="White C.S."/>
            <person name="Williams A.C."/>
            <person name="Williamson J."/>
            <person name="Wilson K."/>
            <person name="Woghiren I.O."/>
            <person name="Woodworth J.R."/>
            <person name="Worley K.C."/>
            <person name="Wright R.A."/>
            <person name="Wu W."/>
            <person name="Young L."/>
            <person name="Zhang L."/>
            <person name="Zhang J."/>
            <person name="Zhu Y."/>
            <person name="Muzny D.M."/>
            <person name="Weinstock G."/>
            <person name="Gibbs R.A."/>
        </authorList>
    </citation>
    <scope>NUCLEOTIDE SEQUENCE [LARGE SCALE GENOMIC DNA]</scope>
    <source>
        <strain evidence="4">LSR1</strain>
    </source>
</reference>
<proteinExistence type="predicted"/>
<dbReference type="AlphaFoldDB" id="A0A8R1W6I0"/>
<evidence type="ECO:0000313" key="3">
    <source>
        <dbReference type="EnsemblMetazoa" id="XP_003240320.1"/>
    </source>
</evidence>
<dbReference type="KEGG" id="api:100575648"/>
<protein>
    <submittedName>
        <fullName evidence="3">Uncharacterized protein</fullName>
    </submittedName>
</protein>
<dbReference type="EnsemblMetazoa" id="XM_003240272.4">
    <property type="protein sequence ID" value="XP_003240320.1"/>
    <property type="gene ID" value="LOC100575648"/>
</dbReference>
<dbReference type="GeneID" id="100575648"/>
<feature type="transmembrane region" description="Helical" evidence="1">
    <location>
        <begin position="216"/>
        <end position="237"/>
    </location>
</feature>
<keyword evidence="1" id="KW-0812">Transmembrane</keyword>
<evidence type="ECO:0000313" key="4">
    <source>
        <dbReference type="Proteomes" id="UP000007819"/>
    </source>
</evidence>
<keyword evidence="1" id="KW-0472">Membrane</keyword>
<keyword evidence="2" id="KW-0732">Signal</keyword>
<name>A0A8R1W6I0_ACYPI</name>
<feature type="chain" id="PRO_5035762127" evidence="2">
    <location>
        <begin position="26"/>
        <end position="263"/>
    </location>
</feature>
<evidence type="ECO:0000256" key="2">
    <source>
        <dbReference type="SAM" id="SignalP"/>
    </source>
</evidence>
<sequence>MKTIGVNRISLVLVSLFCCHGLTDGFVLKGEQIEKNSNFVVVAVESKLLPMDYILSFFDQSIKMLDIPNKLLDHKFIINKSAVTSPLILYETSTQIPDPNASKRIIRQANTADGLLRKANLTKSPHGVYYNTMNSTAAEHSTRMIDTMLNGVSNCTSYISTIKKYSTRMIDTMLNGVYNYTSYISTIKNQSMKMIDNMFIGVSKWVSYMKNKEYDLISTISVCALIGAFFGILLFVAGKAIQLRKARNGVKEHMPENILMYMV</sequence>